<reference evidence="1" key="2">
    <citation type="journal article" date="2015" name="Data Brief">
        <title>Shoot transcriptome of the giant reed, Arundo donax.</title>
        <authorList>
            <person name="Barrero R.A."/>
            <person name="Guerrero F.D."/>
            <person name="Moolhuijzen P."/>
            <person name="Goolsby J.A."/>
            <person name="Tidwell J."/>
            <person name="Bellgard S.E."/>
            <person name="Bellgard M.I."/>
        </authorList>
    </citation>
    <scope>NUCLEOTIDE SEQUENCE</scope>
    <source>
        <tissue evidence="1">Shoot tissue taken approximately 20 cm above the soil surface</tissue>
    </source>
</reference>
<name>A0A0A9B9Z0_ARUDO</name>
<protein>
    <submittedName>
        <fullName evidence="1">Uncharacterized protein</fullName>
    </submittedName>
</protein>
<sequence length="45" mass="5279">MNNPSFSSRRWRLHVARLASHFHGDQLCPFLQWSILCVSIEMGIH</sequence>
<evidence type="ECO:0000313" key="1">
    <source>
        <dbReference type="EMBL" id="JAD60111.1"/>
    </source>
</evidence>
<dbReference type="AlphaFoldDB" id="A0A0A9B9Z0"/>
<dbReference type="EMBL" id="GBRH01237784">
    <property type="protein sequence ID" value="JAD60111.1"/>
    <property type="molecule type" value="Transcribed_RNA"/>
</dbReference>
<proteinExistence type="predicted"/>
<organism evidence="1">
    <name type="scientific">Arundo donax</name>
    <name type="common">Giant reed</name>
    <name type="synonym">Donax arundinaceus</name>
    <dbReference type="NCBI Taxonomy" id="35708"/>
    <lineage>
        <taxon>Eukaryota</taxon>
        <taxon>Viridiplantae</taxon>
        <taxon>Streptophyta</taxon>
        <taxon>Embryophyta</taxon>
        <taxon>Tracheophyta</taxon>
        <taxon>Spermatophyta</taxon>
        <taxon>Magnoliopsida</taxon>
        <taxon>Liliopsida</taxon>
        <taxon>Poales</taxon>
        <taxon>Poaceae</taxon>
        <taxon>PACMAD clade</taxon>
        <taxon>Arundinoideae</taxon>
        <taxon>Arundineae</taxon>
        <taxon>Arundo</taxon>
    </lineage>
</organism>
<reference evidence="1" key="1">
    <citation type="submission" date="2014-09" db="EMBL/GenBank/DDBJ databases">
        <authorList>
            <person name="Magalhaes I.L.F."/>
            <person name="Oliveira U."/>
            <person name="Santos F.R."/>
            <person name="Vidigal T.H.D.A."/>
            <person name="Brescovit A.D."/>
            <person name="Santos A.J."/>
        </authorList>
    </citation>
    <scope>NUCLEOTIDE SEQUENCE</scope>
    <source>
        <tissue evidence="1">Shoot tissue taken approximately 20 cm above the soil surface</tissue>
    </source>
</reference>
<accession>A0A0A9B9Z0</accession>